<dbReference type="InterPro" id="IPR001128">
    <property type="entry name" value="Cyt_P450"/>
</dbReference>
<dbReference type="InterPro" id="IPR017972">
    <property type="entry name" value="Cyt_P450_CS"/>
</dbReference>
<keyword evidence="6" id="KW-0503">Monooxygenase</keyword>
<reference evidence="7" key="1">
    <citation type="submission" date="2020-05" db="EMBL/GenBank/DDBJ databases">
        <authorList>
            <person name="Chiriac C."/>
            <person name="Salcher M."/>
            <person name="Ghai R."/>
            <person name="Kavagutti S V."/>
        </authorList>
    </citation>
    <scope>NUCLEOTIDE SEQUENCE</scope>
</reference>
<dbReference type="PANTHER" id="PTHR24291">
    <property type="entry name" value="CYTOCHROME P450 FAMILY 4"/>
    <property type="match status" value="1"/>
</dbReference>
<evidence type="ECO:0000256" key="6">
    <source>
        <dbReference type="ARBA" id="ARBA00023033"/>
    </source>
</evidence>
<evidence type="ECO:0000256" key="3">
    <source>
        <dbReference type="ARBA" id="ARBA00022723"/>
    </source>
</evidence>
<dbReference type="GO" id="GO:0020037">
    <property type="term" value="F:heme binding"/>
    <property type="evidence" value="ECO:0007669"/>
    <property type="project" value="InterPro"/>
</dbReference>
<dbReference type="InterPro" id="IPR050196">
    <property type="entry name" value="Cytochrome_P450_Monoox"/>
</dbReference>
<dbReference type="GO" id="GO:0005506">
    <property type="term" value="F:iron ion binding"/>
    <property type="evidence" value="ECO:0007669"/>
    <property type="project" value="InterPro"/>
</dbReference>
<proteinExistence type="inferred from homology"/>
<evidence type="ECO:0000256" key="5">
    <source>
        <dbReference type="ARBA" id="ARBA00023004"/>
    </source>
</evidence>
<dbReference type="SUPFAM" id="SSF48264">
    <property type="entry name" value="Cytochrome P450"/>
    <property type="match status" value="1"/>
</dbReference>
<dbReference type="InterPro" id="IPR002401">
    <property type="entry name" value="Cyt_P450_E_grp-I"/>
</dbReference>
<protein>
    <submittedName>
        <fullName evidence="7">Unannotated protein</fullName>
    </submittedName>
</protein>
<dbReference type="Gene3D" id="1.10.630.10">
    <property type="entry name" value="Cytochrome P450"/>
    <property type="match status" value="1"/>
</dbReference>
<keyword evidence="4" id="KW-0560">Oxidoreductase</keyword>
<organism evidence="7">
    <name type="scientific">freshwater metagenome</name>
    <dbReference type="NCBI Taxonomy" id="449393"/>
    <lineage>
        <taxon>unclassified sequences</taxon>
        <taxon>metagenomes</taxon>
        <taxon>ecological metagenomes</taxon>
    </lineage>
</organism>
<sequence>MTTATSFAAPPGPRLPRALQLPRFVVRPGGVLARSQARYGDIFTLRIEPHADWVVVSEPDAVAAIFRMGPQDFRAGTDILRPVLGDHSLLTLDGEEHLRQRRLLLPPFHGDRMQRYREVVRDATLAALDRMPQDRPFALREHTQAITLDVILRAVFGVEGAGTSRLRRRLERLLHWLSGPAALLAQTALGPDSRLARAHRSTAVDPVDVELRRLITQRRAAPDLDERDDILSMLLLARDEDGGAMTDVELRDELLTLLVAGHETTATGLAWAMERLTRTPQTLDRLSAEARAGGSAYTDAVVKETLRLRPVVMAVMRTLEADTVLAGHALPARTKVVASIYLMHRRPELYPEPFAFRPERFLGGDGPSSAYAWIPFGGGIRRCIGAAFAQMEMEVVLQTLVAQARFAPVGPPEHAVRRSVTRAPQRGGEVVMSR</sequence>
<keyword evidence="2" id="KW-0349">Heme</keyword>
<name>A0A6J7IWY0_9ZZZZ</name>
<dbReference type="PRINTS" id="PR00385">
    <property type="entry name" value="P450"/>
</dbReference>
<dbReference type="PROSITE" id="PS00086">
    <property type="entry name" value="CYTOCHROME_P450"/>
    <property type="match status" value="1"/>
</dbReference>
<comment type="similarity">
    <text evidence="1">Belongs to the cytochrome P450 family.</text>
</comment>
<dbReference type="GO" id="GO:0016705">
    <property type="term" value="F:oxidoreductase activity, acting on paired donors, with incorporation or reduction of molecular oxygen"/>
    <property type="evidence" value="ECO:0007669"/>
    <property type="project" value="InterPro"/>
</dbReference>
<dbReference type="InterPro" id="IPR036396">
    <property type="entry name" value="Cyt_P450_sf"/>
</dbReference>
<keyword evidence="3" id="KW-0479">Metal-binding</keyword>
<dbReference type="Pfam" id="PF00067">
    <property type="entry name" value="p450"/>
    <property type="match status" value="1"/>
</dbReference>
<dbReference type="GO" id="GO:0004497">
    <property type="term" value="F:monooxygenase activity"/>
    <property type="evidence" value="ECO:0007669"/>
    <property type="project" value="UniProtKB-KW"/>
</dbReference>
<keyword evidence="5" id="KW-0408">Iron</keyword>
<evidence type="ECO:0000256" key="4">
    <source>
        <dbReference type="ARBA" id="ARBA00023002"/>
    </source>
</evidence>
<dbReference type="CDD" id="cd11053">
    <property type="entry name" value="CYP110-like"/>
    <property type="match status" value="1"/>
</dbReference>
<dbReference type="PANTHER" id="PTHR24291:SF50">
    <property type="entry name" value="BIFUNCTIONAL ALBAFLAVENONE MONOOXYGENASE_TERPENE SYNTHASE"/>
    <property type="match status" value="1"/>
</dbReference>
<evidence type="ECO:0000313" key="7">
    <source>
        <dbReference type="EMBL" id="CAB4935306.1"/>
    </source>
</evidence>
<dbReference type="EMBL" id="CAFBMX010000006">
    <property type="protein sequence ID" value="CAB4935306.1"/>
    <property type="molecule type" value="Genomic_DNA"/>
</dbReference>
<evidence type="ECO:0000256" key="1">
    <source>
        <dbReference type="ARBA" id="ARBA00010617"/>
    </source>
</evidence>
<dbReference type="AlphaFoldDB" id="A0A6J7IWY0"/>
<gene>
    <name evidence="7" type="ORF">UFOPK3674_01439</name>
</gene>
<dbReference type="PRINTS" id="PR00463">
    <property type="entry name" value="EP450I"/>
</dbReference>
<evidence type="ECO:0000256" key="2">
    <source>
        <dbReference type="ARBA" id="ARBA00022617"/>
    </source>
</evidence>
<accession>A0A6J7IWY0</accession>